<evidence type="ECO:0000313" key="4">
    <source>
        <dbReference type="Proteomes" id="UP001500752"/>
    </source>
</evidence>
<feature type="domain" description="Xylose isomerase-like TIM barrel" evidence="2">
    <location>
        <begin position="40"/>
        <end position="259"/>
    </location>
</feature>
<dbReference type="RefSeq" id="WP_345150979.1">
    <property type="nucleotide sequence ID" value="NZ_BAABEO010000015.1"/>
</dbReference>
<dbReference type="GO" id="GO:0016853">
    <property type="term" value="F:isomerase activity"/>
    <property type="evidence" value="ECO:0007669"/>
    <property type="project" value="UniProtKB-KW"/>
</dbReference>
<evidence type="ECO:0000256" key="1">
    <source>
        <dbReference type="ARBA" id="ARBA00023277"/>
    </source>
</evidence>
<name>A0ABP7CAI0_9MICC</name>
<keyword evidence="1" id="KW-0119">Carbohydrate metabolism</keyword>
<accession>A0ABP7CAI0</accession>
<proteinExistence type="predicted"/>
<dbReference type="Gene3D" id="3.20.20.150">
    <property type="entry name" value="Divalent-metal-dependent TIM barrel enzymes"/>
    <property type="match status" value="1"/>
</dbReference>
<dbReference type="Proteomes" id="UP001500752">
    <property type="component" value="Unassembled WGS sequence"/>
</dbReference>
<comment type="caution">
    <text evidence="3">The sequence shown here is derived from an EMBL/GenBank/DDBJ whole genome shotgun (WGS) entry which is preliminary data.</text>
</comment>
<dbReference type="SUPFAM" id="SSF51658">
    <property type="entry name" value="Xylose isomerase-like"/>
    <property type="match status" value="1"/>
</dbReference>
<gene>
    <name evidence="3" type="ORF">GCM10023081_23590</name>
</gene>
<keyword evidence="4" id="KW-1185">Reference proteome</keyword>
<dbReference type="EMBL" id="BAABEO010000015">
    <property type="protein sequence ID" value="GAA3685356.1"/>
    <property type="molecule type" value="Genomic_DNA"/>
</dbReference>
<reference evidence="4" key="1">
    <citation type="journal article" date="2019" name="Int. J. Syst. Evol. Microbiol.">
        <title>The Global Catalogue of Microorganisms (GCM) 10K type strain sequencing project: providing services to taxonomists for standard genome sequencing and annotation.</title>
        <authorList>
            <consortium name="The Broad Institute Genomics Platform"/>
            <consortium name="The Broad Institute Genome Sequencing Center for Infectious Disease"/>
            <person name="Wu L."/>
            <person name="Ma J."/>
        </authorList>
    </citation>
    <scope>NUCLEOTIDE SEQUENCE [LARGE SCALE GENOMIC DNA]</scope>
    <source>
        <strain evidence="4">JCM 30742</strain>
    </source>
</reference>
<sequence length="292" mass="30673">METGLDVACHLNIFVPDVASVHLPSALDAIAAGGYRRVVLPPLDPEHVDAPALREQFAARGLAPITIAGQSPEADVSSTNDAVREAGVLLLRRALDLSAALGSDQMNGVPYGVFGHPAGLTDRAAFERSAAEVGRIADEAHARGIRMTFEVLNRYETSVVNTAAQAMDYVSASGSEHLWIHLDTFHMAIEEADASAAIRTALPRLGYLELGQSGRGPLSAGSVDVAGIVRQALEDGYEGRWGIEAFSRSTLAPGAADMLAIWRRPFDDGAAFAADAAHTIGLGRAASAPSRL</sequence>
<dbReference type="PANTHER" id="PTHR12110">
    <property type="entry name" value="HYDROXYPYRUVATE ISOMERASE"/>
    <property type="match status" value="1"/>
</dbReference>
<dbReference type="Pfam" id="PF01261">
    <property type="entry name" value="AP_endonuc_2"/>
    <property type="match status" value="1"/>
</dbReference>
<evidence type="ECO:0000259" key="2">
    <source>
        <dbReference type="Pfam" id="PF01261"/>
    </source>
</evidence>
<keyword evidence="3" id="KW-0413">Isomerase</keyword>
<organism evidence="3 4">
    <name type="scientific">Arthrobacter ginkgonis</name>
    <dbReference type="NCBI Taxonomy" id="1630594"/>
    <lineage>
        <taxon>Bacteria</taxon>
        <taxon>Bacillati</taxon>
        <taxon>Actinomycetota</taxon>
        <taxon>Actinomycetes</taxon>
        <taxon>Micrococcales</taxon>
        <taxon>Micrococcaceae</taxon>
        <taxon>Arthrobacter</taxon>
    </lineage>
</organism>
<protein>
    <submittedName>
        <fullName evidence="3">Sugar phosphate isomerase/epimerase</fullName>
    </submittedName>
</protein>
<dbReference type="InterPro" id="IPR036237">
    <property type="entry name" value="Xyl_isomerase-like_sf"/>
</dbReference>
<dbReference type="InterPro" id="IPR013022">
    <property type="entry name" value="Xyl_isomerase-like_TIM-brl"/>
</dbReference>
<evidence type="ECO:0000313" key="3">
    <source>
        <dbReference type="EMBL" id="GAA3685356.1"/>
    </source>
</evidence>
<dbReference type="InterPro" id="IPR050312">
    <property type="entry name" value="IolE/XylAMocC-like"/>
</dbReference>
<dbReference type="PANTHER" id="PTHR12110:SF41">
    <property type="entry name" value="INOSOSE DEHYDRATASE"/>
    <property type="match status" value="1"/>
</dbReference>